<name>A0A1M6ZM09_9FIRM</name>
<keyword evidence="3" id="KW-1185">Reference proteome</keyword>
<proteinExistence type="predicted"/>
<sequence length="50" mass="5151">MLVSAQRLSNGLFGALSGPTEPDPGGPNQSIGKKDTDTEENATPLRLVAV</sequence>
<feature type="region of interest" description="Disordered" evidence="1">
    <location>
        <begin position="1"/>
        <end position="50"/>
    </location>
</feature>
<protein>
    <submittedName>
        <fullName evidence="2">Uncharacterized protein</fullName>
    </submittedName>
</protein>
<evidence type="ECO:0000256" key="1">
    <source>
        <dbReference type="SAM" id="MobiDB-lite"/>
    </source>
</evidence>
<evidence type="ECO:0000313" key="2">
    <source>
        <dbReference type="EMBL" id="SHL31502.1"/>
    </source>
</evidence>
<organism evidence="2 3">
    <name type="scientific">Anaerocolumna jejuensis DSM 15929</name>
    <dbReference type="NCBI Taxonomy" id="1121322"/>
    <lineage>
        <taxon>Bacteria</taxon>
        <taxon>Bacillati</taxon>
        <taxon>Bacillota</taxon>
        <taxon>Clostridia</taxon>
        <taxon>Lachnospirales</taxon>
        <taxon>Lachnospiraceae</taxon>
        <taxon>Anaerocolumna</taxon>
    </lineage>
</organism>
<gene>
    <name evidence="2" type="ORF">SAMN02745136_04626</name>
</gene>
<dbReference type="EMBL" id="FRAC01000029">
    <property type="protein sequence ID" value="SHL31502.1"/>
    <property type="molecule type" value="Genomic_DNA"/>
</dbReference>
<accession>A0A1M6ZM09</accession>
<dbReference type="AlphaFoldDB" id="A0A1M6ZM09"/>
<evidence type="ECO:0000313" key="3">
    <source>
        <dbReference type="Proteomes" id="UP000184386"/>
    </source>
</evidence>
<dbReference type="STRING" id="1121322.SAMN02745136_04626"/>
<dbReference type="RefSeq" id="WP_242962572.1">
    <property type="nucleotide sequence ID" value="NZ_FRAC01000029.1"/>
</dbReference>
<dbReference type="Proteomes" id="UP000184386">
    <property type="component" value="Unassembled WGS sequence"/>
</dbReference>
<reference evidence="2 3" key="1">
    <citation type="submission" date="2016-11" db="EMBL/GenBank/DDBJ databases">
        <authorList>
            <person name="Jaros S."/>
            <person name="Januszkiewicz K."/>
            <person name="Wedrychowicz H."/>
        </authorList>
    </citation>
    <scope>NUCLEOTIDE SEQUENCE [LARGE SCALE GENOMIC DNA]</scope>
    <source>
        <strain evidence="2 3">DSM 15929</strain>
    </source>
</reference>